<protein>
    <submittedName>
        <fullName evidence="3">Uncharacterized protein LOC117151392</fullName>
    </submittedName>
</protein>
<dbReference type="AlphaFoldDB" id="A0A6P8LKE3"/>
<dbReference type="InterPro" id="IPR032135">
    <property type="entry name" value="DUF4817"/>
</dbReference>
<dbReference type="Proteomes" id="UP000515180">
    <property type="component" value="Unplaced"/>
</dbReference>
<dbReference type="RefSeq" id="XP_033175489.1">
    <property type="nucleotide sequence ID" value="XM_033319598.1"/>
</dbReference>
<feature type="domain" description="DUF4817" evidence="1">
    <location>
        <begin position="7"/>
        <end position="47"/>
    </location>
</feature>
<dbReference type="PANTHER" id="PTHR47326">
    <property type="entry name" value="TRANSPOSABLE ELEMENT TC3 TRANSPOSASE-LIKE PROTEIN"/>
    <property type="match status" value="1"/>
</dbReference>
<keyword evidence="2" id="KW-1185">Reference proteome</keyword>
<reference evidence="3" key="1">
    <citation type="submission" date="2025-08" db="UniProtKB">
        <authorList>
            <consortium name="RefSeq"/>
        </authorList>
    </citation>
    <scope>IDENTIFICATION</scope>
</reference>
<name>A0A6P8LKE3_BOMIM</name>
<organism evidence="2 3">
    <name type="scientific">Bombus impatiens</name>
    <name type="common">Bumblebee</name>
    <dbReference type="NCBI Taxonomy" id="132113"/>
    <lineage>
        <taxon>Eukaryota</taxon>
        <taxon>Metazoa</taxon>
        <taxon>Ecdysozoa</taxon>
        <taxon>Arthropoda</taxon>
        <taxon>Hexapoda</taxon>
        <taxon>Insecta</taxon>
        <taxon>Pterygota</taxon>
        <taxon>Neoptera</taxon>
        <taxon>Endopterygota</taxon>
        <taxon>Hymenoptera</taxon>
        <taxon>Apocrita</taxon>
        <taxon>Aculeata</taxon>
        <taxon>Apoidea</taxon>
        <taxon>Anthophila</taxon>
        <taxon>Apidae</taxon>
        <taxon>Bombus</taxon>
        <taxon>Pyrobombus</taxon>
    </lineage>
</organism>
<sequence>MSTYSNQEYTDMILLLGACNGNASAAADHYRHRYPNRRHPGKRVIQRAERTLDEYDSFEKLRRHGGRRRRVSVNVEEQILKDVLEHPDISARKS</sequence>
<gene>
    <name evidence="3" type="primary">LOC117151392</name>
</gene>
<dbReference type="Pfam" id="PF16087">
    <property type="entry name" value="DUF4817"/>
    <property type="match status" value="1"/>
</dbReference>
<evidence type="ECO:0000259" key="1">
    <source>
        <dbReference type="Pfam" id="PF16087"/>
    </source>
</evidence>
<evidence type="ECO:0000313" key="3">
    <source>
        <dbReference type="RefSeq" id="XP_033175489.1"/>
    </source>
</evidence>
<accession>A0A6P8LKE3</accession>
<proteinExistence type="predicted"/>
<evidence type="ECO:0000313" key="2">
    <source>
        <dbReference type="Proteomes" id="UP000515180"/>
    </source>
</evidence>
<dbReference type="GeneID" id="117151392"/>
<dbReference type="PANTHER" id="PTHR47326:SF1">
    <property type="entry name" value="HTH PSQ-TYPE DOMAIN-CONTAINING PROTEIN"/>
    <property type="match status" value="1"/>
</dbReference>